<keyword evidence="1" id="KW-0472">Membrane</keyword>
<dbReference type="RefSeq" id="WP_002593890.1">
    <property type="nucleotide sequence ID" value="NZ_KB850981.1"/>
</dbReference>
<feature type="transmembrane region" description="Helical" evidence="1">
    <location>
        <begin position="249"/>
        <end position="271"/>
    </location>
</feature>
<dbReference type="HOGENOM" id="CLU_661748_0_0_9"/>
<keyword evidence="1" id="KW-0812">Transmembrane</keyword>
<accession>A0A0E2H6K9</accession>
<name>A0A0E2H6K9_9FIRM</name>
<proteinExistence type="predicted"/>
<dbReference type="Proteomes" id="UP000013085">
    <property type="component" value="Unassembled WGS sequence"/>
</dbReference>
<reference evidence="2 3" key="1">
    <citation type="submission" date="2013-01" db="EMBL/GenBank/DDBJ databases">
        <title>The Genome Sequence of Clostridium clostridioforme 90A8.</title>
        <authorList>
            <consortium name="The Broad Institute Genome Sequencing Platform"/>
            <person name="Earl A."/>
            <person name="Ward D."/>
            <person name="Feldgarden M."/>
            <person name="Gevers D."/>
            <person name="Courvalin P."/>
            <person name="Lambert T."/>
            <person name="Walker B."/>
            <person name="Young S.K."/>
            <person name="Zeng Q."/>
            <person name="Gargeya S."/>
            <person name="Fitzgerald M."/>
            <person name="Haas B."/>
            <person name="Abouelleil A."/>
            <person name="Alvarado L."/>
            <person name="Arachchi H.M."/>
            <person name="Berlin A.M."/>
            <person name="Chapman S.B."/>
            <person name="Dewar J."/>
            <person name="Goldberg J."/>
            <person name="Griggs A."/>
            <person name="Gujja S."/>
            <person name="Hansen M."/>
            <person name="Howarth C."/>
            <person name="Imamovic A."/>
            <person name="Larimer J."/>
            <person name="McCowan C."/>
            <person name="Murphy C."/>
            <person name="Neiman D."/>
            <person name="Pearson M."/>
            <person name="Priest M."/>
            <person name="Roberts A."/>
            <person name="Saif S."/>
            <person name="Shea T."/>
            <person name="Sisk P."/>
            <person name="Sykes S."/>
            <person name="Wortman J."/>
            <person name="Nusbaum C."/>
            <person name="Birren B."/>
        </authorList>
    </citation>
    <scope>NUCLEOTIDE SEQUENCE [LARGE SCALE GENOMIC DNA]</scope>
    <source>
        <strain evidence="2 3">90A8</strain>
    </source>
</reference>
<feature type="transmembrane region" description="Helical" evidence="1">
    <location>
        <begin position="219"/>
        <end position="237"/>
    </location>
</feature>
<feature type="transmembrane region" description="Helical" evidence="1">
    <location>
        <begin position="347"/>
        <end position="367"/>
    </location>
</feature>
<keyword evidence="1" id="KW-1133">Transmembrane helix</keyword>
<organism evidence="2 3">
    <name type="scientific">[Clostridium] clostridioforme 90A8</name>
    <dbReference type="NCBI Taxonomy" id="999408"/>
    <lineage>
        <taxon>Bacteria</taxon>
        <taxon>Bacillati</taxon>
        <taxon>Bacillota</taxon>
        <taxon>Clostridia</taxon>
        <taxon>Lachnospirales</taxon>
        <taxon>Lachnospiraceae</taxon>
        <taxon>Enterocloster</taxon>
    </lineage>
</organism>
<dbReference type="PATRIC" id="fig|999408.3.peg.4174"/>
<dbReference type="AlphaFoldDB" id="A0A0E2H6K9"/>
<gene>
    <name evidence="2" type="ORF">HMPREF1090_03910</name>
</gene>
<evidence type="ECO:0000313" key="3">
    <source>
        <dbReference type="Proteomes" id="UP000013085"/>
    </source>
</evidence>
<sequence length="418" mass="46931">MKTDKYVHYMVPVIWALLAVFFWCMACSFCSSAISLCSSVGIKWENGGISPIALVRQQSYAKQDGAAEQPEATLWKIHPDQEVRAADKKSMIADAVLVFGNCRDITTAIMLYGSFPAQSDQSGCAVSSGLAFSLWGSTEVLGLPIKIEGNVFYVRGVFKEEEPRLFRQVQAESKEPLSNMQLNFSGTGTSERARQYLSAAGFPEGILLELPLIEWGLDIFFRLPAMILSLGILIRAIRRGCRLWHYPLLLAFYLPPALAVSAASIICMDLPEMPAGFIPTMWSDFEFWRNLFVGHWKNLVAWILAVSTFRDVELMAASFMTILFSLVASVCAAKAAILISIRTYRGMVLGCAAYTLTLSLLSLHMAWTRSMMFCKAMYVMPCLWLCADFMFNRQREKLICVPHERRFSDDKSKQKKTI</sequence>
<protein>
    <submittedName>
        <fullName evidence="2">Uncharacterized protein</fullName>
    </submittedName>
</protein>
<comment type="caution">
    <text evidence="2">The sequence shown here is derived from an EMBL/GenBank/DDBJ whole genome shotgun (WGS) entry which is preliminary data.</text>
</comment>
<evidence type="ECO:0000256" key="1">
    <source>
        <dbReference type="SAM" id="Phobius"/>
    </source>
</evidence>
<dbReference type="EMBL" id="AGYR01000042">
    <property type="protein sequence ID" value="ENZ11555.1"/>
    <property type="molecule type" value="Genomic_DNA"/>
</dbReference>
<evidence type="ECO:0000313" key="2">
    <source>
        <dbReference type="EMBL" id="ENZ11555.1"/>
    </source>
</evidence>
<feature type="transmembrane region" description="Helical" evidence="1">
    <location>
        <begin position="321"/>
        <end position="341"/>
    </location>
</feature>